<sequence length="148" mass="17067">MPRGIMLFQTCEKYHIFEFAGAQIVIRNYPNFERHHINNSNTAVTIYDQLFLNYNQLLQNPVHKLKTTVTKPPKPLNYECEKSLNITLIRSKPGITDTFGTGSSQKLKLLYMQLIKTLVLAGIKELQYLICFAFEILIIESVCVVSRK</sequence>
<evidence type="ECO:0000313" key="2">
    <source>
        <dbReference type="Proteomes" id="UP001642409"/>
    </source>
</evidence>
<dbReference type="EMBL" id="CAXDID020000031">
    <property type="protein sequence ID" value="CAL5994230.1"/>
    <property type="molecule type" value="Genomic_DNA"/>
</dbReference>
<reference evidence="1 2" key="1">
    <citation type="submission" date="2024-07" db="EMBL/GenBank/DDBJ databases">
        <authorList>
            <person name="Akdeniz Z."/>
        </authorList>
    </citation>
    <scope>NUCLEOTIDE SEQUENCE [LARGE SCALE GENOMIC DNA]</scope>
</reference>
<proteinExistence type="predicted"/>
<name>A0ABP1HJZ6_9EUKA</name>
<gene>
    <name evidence="1" type="ORF">HINF_LOCUS13451</name>
</gene>
<protein>
    <submittedName>
        <fullName evidence="1">Hypothetical_protein</fullName>
    </submittedName>
</protein>
<organism evidence="1 2">
    <name type="scientific">Hexamita inflata</name>
    <dbReference type="NCBI Taxonomy" id="28002"/>
    <lineage>
        <taxon>Eukaryota</taxon>
        <taxon>Metamonada</taxon>
        <taxon>Diplomonadida</taxon>
        <taxon>Hexamitidae</taxon>
        <taxon>Hexamitinae</taxon>
        <taxon>Hexamita</taxon>
    </lineage>
</organism>
<comment type="caution">
    <text evidence="1">The sequence shown here is derived from an EMBL/GenBank/DDBJ whole genome shotgun (WGS) entry which is preliminary data.</text>
</comment>
<dbReference type="Proteomes" id="UP001642409">
    <property type="component" value="Unassembled WGS sequence"/>
</dbReference>
<evidence type="ECO:0000313" key="1">
    <source>
        <dbReference type="EMBL" id="CAL5994230.1"/>
    </source>
</evidence>
<keyword evidence="2" id="KW-1185">Reference proteome</keyword>
<accession>A0ABP1HJZ6</accession>